<dbReference type="STRING" id="1763534.GCA_001831475_00484"/>
<dbReference type="InterPro" id="IPR038158">
    <property type="entry name" value="H-NOX_domain_sf"/>
</dbReference>
<reference evidence="2 3" key="1">
    <citation type="submission" date="2016-03" db="EMBL/GenBank/DDBJ databases">
        <authorList>
            <person name="Ploux O."/>
        </authorList>
    </citation>
    <scope>NUCLEOTIDE SEQUENCE [LARGE SCALE GENOMIC DNA]</scope>
    <source>
        <strain evidence="2 3">LPB0076</strain>
    </source>
</reference>
<comment type="caution">
    <text evidence="2">The sequence shown here is derived from an EMBL/GenBank/DDBJ whole genome shotgun (WGS) entry which is preliminary data.</text>
</comment>
<dbReference type="PANTHER" id="PTHR45655">
    <property type="entry name" value="GUANYLATE CYCLASE SOLUBLE SUBUNIT BETA-2"/>
    <property type="match status" value="1"/>
</dbReference>
<dbReference type="Gene3D" id="3.90.1520.10">
    <property type="entry name" value="H-NOX domain"/>
    <property type="match status" value="1"/>
</dbReference>
<proteinExistence type="predicted"/>
<evidence type="ECO:0000259" key="1">
    <source>
        <dbReference type="Pfam" id="PF07700"/>
    </source>
</evidence>
<name>A0A1B9E942_9FLAO</name>
<gene>
    <name evidence="2" type="ORF">LPBF_02130</name>
</gene>
<protein>
    <submittedName>
        <fullName evidence="2">Heme NO-binding protein</fullName>
    </submittedName>
</protein>
<dbReference type="PANTHER" id="PTHR45655:SF13">
    <property type="entry name" value="SOLUBLE GUANYLATE CYCLASE GCY-32-RELATED"/>
    <property type="match status" value="1"/>
</dbReference>
<dbReference type="EMBL" id="LVEP01000005">
    <property type="protein sequence ID" value="OCB78477.1"/>
    <property type="molecule type" value="Genomic_DNA"/>
</dbReference>
<feature type="domain" description="Heme NO-binding" evidence="1">
    <location>
        <begin position="2"/>
        <end position="160"/>
    </location>
</feature>
<organism evidence="2 3">
    <name type="scientific">Flavobacterium crassostreae</name>
    <dbReference type="NCBI Taxonomy" id="1763534"/>
    <lineage>
        <taxon>Bacteria</taxon>
        <taxon>Pseudomonadati</taxon>
        <taxon>Bacteroidota</taxon>
        <taxon>Flavobacteriia</taxon>
        <taxon>Flavobacteriales</taxon>
        <taxon>Flavobacteriaceae</taxon>
        <taxon>Flavobacterium</taxon>
    </lineage>
</organism>
<evidence type="ECO:0000313" key="2">
    <source>
        <dbReference type="EMBL" id="OCB78477.1"/>
    </source>
</evidence>
<dbReference type="AlphaFoldDB" id="A0A1B9E942"/>
<dbReference type="SUPFAM" id="SSF111126">
    <property type="entry name" value="Ligand-binding domain in the NO signalling and Golgi transport"/>
    <property type="match status" value="1"/>
</dbReference>
<dbReference type="Proteomes" id="UP000093510">
    <property type="component" value="Unassembled WGS sequence"/>
</dbReference>
<dbReference type="GO" id="GO:0020037">
    <property type="term" value="F:heme binding"/>
    <property type="evidence" value="ECO:0007669"/>
    <property type="project" value="InterPro"/>
</dbReference>
<sequence>MYGIVNKSIEDLVVANFGREKWEIIHEKSGIDIDFFLSNEIYDDEVTYKIAGAVAQEMQMTLSAVLIAFGEWWVVKTTKEKYPGLMESGGTNLRDFLINLPNFHNRVMLVYPKLTPPEFKVTDITPNALHLHYFSKREGLQDFVRGILQGLAIVYQTPVVLDLIQSRNAGSSHEIFKVNW</sequence>
<keyword evidence="3" id="KW-1185">Reference proteome</keyword>
<dbReference type="RefSeq" id="WP_066331891.1">
    <property type="nucleotide sequence ID" value="NZ_CP017688.1"/>
</dbReference>
<accession>A0A1B9E942</accession>
<dbReference type="Pfam" id="PF07700">
    <property type="entry name" value="HNOB"/>
    <property type="match status" value="1"/>
</dbReference>
<dbReference type="OrthoDB" id="981203at2"/>
<dbReference type="InterPro" id="IPR024096">
    <property type="entry name" value="NO_sig/Golgi_transp_ligand-bd"/>
</dbReference>
<dbReference type="InterPro" id="IPR011644">
    <property type="entry name" value="Heme_NO-bd"/>
</dbReference>
<evidence type="ECO:0000313" key="3">
    <source>
        <dbReference type="Proteomes" id="UP000093510"/>
    </source>
</evidence>